<dbReference type="AlphaFoldDB" id="A0AA88HSN8"/>
<sequence length="622" mass="70532">MHSLVSSGNEILLVFTSDPVGNFHHPLPLKYPPGFKLIVEVFFVDMDTIGGMMNKNEVLEIVGLPPSYSNDNIIPNERKSAFKNEILRRNGTFKDRNSLLLNSALGKEGNSNQMLMISAERANNESSDMMKTDKIRTMNKNTIRTIPLLKNTITIYNPQNFIGIGNFTYGYKLKSYRDKAIWLKIRKYYISSVSESSKVCLSVKDGGDTLLQSCEINLNFSCHHANLKGPSRPCSLASESLISNSSEVGIAFKFYNWTFRDKLLFKFDLEIVDISNECNSFLNSSRTRGILKTPKNILLFGIGGSRNFICEYQFFILPNEYLKLQIFGSNSNKSELKVFEDIGRNIWVEKLSFQPPSYTISYEFSLQSVRLQYKVINMTYNDTPESNYLQIDFSYHSSAQCRINKELSSNFGNTTLSFNASGPCKKFTVVINSSHLDHYFTMRIPGFDVLKENGFNVECPKGNKIYVYASSGLLINTICPEWITDKPVTVITPRMQNLSNPVAAILEVVVAVSINFSIQWVELKALKAFQRCHSYCPDLGCLSDSLWCDGIIHCKNATDEQNCSSGISDYVFMFPLFFLTSLLVCIMCITMVTFYKARSSAHIDDSRDCILRGFEDYKNGYL</sequence>
<comment type="caution">
    <text evidence="4">The sequence shown here is derived from an EMBL/GenBank/DDBJ whole genome shotgun (WGS) entry which is preliminary data.</text>
</comment>
<proteinExistence type="predicted"/>
<dbReference type="EMBL" id="JAVRJZ010000016">
    <property type="protein sequence ID" value="KAK2711181.1"/>
    <property type="molecule type" value="Genomic_DNA"/>
</dbReference>
<name>A0AA88HSN8_ARTSF</name>
<evidence type="ECO:0000313" key="4">
    <source>
        <dbReference type="EMBL" id="KAK2711181.1"/>
    </source>
</evidence>
<protein>
    <recommendedName>
        <fullName evidence="3">DUF7805 domain-containing protein</fullName>
    </recommendedName>
</protein>
<evidence type="ECO:0000256" key="1">
    <source>
        <dbReference type="ARBA" id="ARBA00023157"/>
    </source>
</evidence>
<dbReference type="Pfam" id="PF25090">
    <property type="entry name" value="DUF7805"/>
    <property type="match status" value="1"/>
</dbReference>
<dbReference type="SUPFAM" id="SSF57424">
    <property type="entry name" value="LDL receptor-like module"/>
    <property type="match status" value="1"/>
</dbReference>
<dbReference type="InterPro" id="IPR002172">
    <property type="entry name" value="LDrepeatLR_classA_rpt"/>
</dbReference>
<organism evidence="4 5">
    <name type="scientific">Artemia franciscana</name>
    <name type="common">Brine shrimp</name>
    <name type="synonym">Artemia sanfranciscana</name>
    <dbReference type="NCBI Taxonomy" id="6661"/>
    <lineage>
        <taxon>Eukaryota</taxon>
        <taxon>Metazoa</taxon>
        <taxon>Ecdysozoa</taxon>
        <taxon>Arthropoda</taxon>
        <taxon>Crustacea</taxon>
        <taxon>Branchiopoda</taxon>
        <taxon>Anostraca</taxon>
        <taxon>Artemiidae</taxon>
        <taxon>Artemia</taxon>
    </lineage>
</organism>
<keyword evidence="1" id="KW-1015">Disulfide bond</keyword>
<keyword evidence="5" id="KW-1185">Reference proteome</keyword>
<keyword evidence="2" id="KW-1133">Transmembrane helix</keyword>
<keyword evidence="2" id="KW-0812">Transmembrane</keyword>
<evidence type="ECO:0000259" key="3">
    <source>
        <dbReference type="Pfam" id="PF25090"/>
    </source>
</evidence>
<evidence type="ECO:0000256" key="2">
    <source>
        <dbReference type="SAM" id="Phobius"/>
    </source>
</evidence>
<dbReference type="InterPro" id="IPR036055">
    <property type="entry name" value="LDL_receptor-like_sf"/>
</dbReference>
<feature type="transmembrane region" description="Helical" evidence="2">
    <location>
        <begin position="570"/>
        <end position="595"/>
    </location>
</feature>
<dbReference type="InterPro" id="IPR056707">
    <property type="entry name" value="DUF7805"/>
</dbReference>
<reference evidence="4" key="1">
    <citation type="submission" date="2023-07" db="EMBL/GenBank/DDBJ databases">
        <title>Chromosome-level genome assembly of Artemia franciscana.</title>
        <authorList>
            <person name="Jo E."/>
        </authorList>
    </citation>
    <scope>NUCLEOTIDE SEQUENCE</scope>
    <source>
        <tissue evidence="4">Whole body</tissue>
    </source>
</reference>
<accession>A0AA88HSN8</accession>
<dbReference type="Proteomes" id="UP001187531">
    <property type="component" value="Unassembled WGS sequence"/>
</dbReference>
<gene>
    <name evidence="4" type="ORF">QYM36_012381</name>
</gene>
<keyword evidence="2" id="KW-0472">Membrane</keyword>
<dbReference type="SMART" id="SM00192">
    <property type="entry name" value="LDLa"/>
    <property type="match status" value="1"/>
</dbReference>
<evidence type="ECO:0000313" key="5">
    <source>
        <dbReference type="Proteomes" id="UP001187531"/>
    </source>
</evidence>
<feature type="domain" description="DUF7805" evidence="3">
    <location>
        <begin position="399"/>
        <end position="523"/>
    </location>
</feature>